<dbReference type="Gene3D" id="2.40.380.10">
    <property type="entry name" value="FomD-like"/>
    <property type="match status" value="1"/>
</dbReference>
<evidence type="ECO:0000313" key="3">
    <source>
        <dbReference type="Proteomes" id="UP001500575"/>
    </source>
</evidence>
<name>A0ABP5K4R1_9ACTN</name>
<dbReference type="Pfam" id="PF04167">
    <property type="entry name" value="DUF402"/>
    <property type="match status" value="1"/>
</dbReference>
<sequence>MVRLDGPTRSAAPDLAALEPMRLPVDEPTVPVGAAAYLSPGDVVTWRYGLFVQLLRVVSDDERGLVAWLPAGSETEVATPRDGLGLRDRPLADRVRLSIQRDYDMVVKPWQGPGILRVAPAGKPWSIWYFYDEGGTFEGHYVNLELPHLRAADGGPRTFTRDLTLDIWVDADGDVWLKDEDELDAAVTGGAKTREQAGIIREVAEQARHELIAPRAWPLDQGWETWRPPPGWDDPLTFPRGTMEM</sequence>
<evidence type="ECO:0000313" key="2">
    <source>
        <dbReference type="EMBL" id="GAA2126555.1"/>
    </source>
</evidence>
<dbReference type="SUPFAM" id="SSF159234">
    <property type="entry name" value="FomD-like"/>
    <property type="match status" value="1"/>
</dbReference>
<dbReference type="InterPro" id="IPR007295">
    <property type="entry name" value="DUF402"/>
</dbReference>
<keyword evidence="3" id="KW-1185">Reference proteome</keyword>
<dbReference type="EMBL" id="BAAAQQ010000012">
    <property type="protein sequence ID" value="GAA2126555.1"/>
    <property type="molecule type" value="Genomic_DNA"/>
</dbReference>
<evidence type="ECO:0000259" key="1">
    <source>
        <dbReference type="Pfam" id="PF04167"/>
    </source>
</evidence>
<comment type="caution">
    <text evidence="2">The sequence shown here is derived from an EMBL/GenBank/DDBJ whole genome shotgun (WGS) entry which is preliminary data.</text>
</comment>
<gene>
    <name evidence="2" type="ORF">GCM10009843_25120</name>
</gene>
<accession>A0ABP5K4R1</accession>
<dbReference type="Proteomes" id="UP001500575">
    <property type="component" value="Unassembled WGS sequence"/>
</dbReference>
<organism evidence="2 3">
    <name type="scientific">Nocardioides bigeumensis</name>
    <dbReference type="NCBI Taxonomy" id="433657"/>
    <lineage>
        <taxon>Bacteria</taxon>
        <taxon>Bacillati</taxon>
        <taxon>Actinomycetota</taxon>
        <taxon>Actinomycetes</taxon>
        <taxon>Propionibacteriales</taxon>
        <taxon>Nocardioidaceae</taxon>
        <taxon>Nocardioides</taxon>
    </lineage>
</organism>
<proteinExistence type="predicted"/>
<reference evidence="3" key="1">
    <citation type="journal article" date="2019" name="Int. J. Syst. Evol. Microbiol.">
        <title>The Global Catalogue of Microorganisms (GCM) 10K type strain sequencing project: providing services to taxonomists for standard genome sequencing and annotation.</title>
        <authorList>
            <consortium name="The Broad Institute Genomics Platform"/>
            <consortium name="The Broad Institute Genome Sequencing Center for Infectious Disease"/>
            <person name="Wu L."/>
            <person name="Ma J."/>
        </authorList>
    </citation>
    <scope>NUCLEOTIDE SEQUENCE [LARGE SCALE GENOMIC DNA]</scope>
    <source>
        <strain evidence="3">JCM 16021</strain>
    </source>
</reference>
<feature type="domain" description="DUF402" evidence="1">
    <location>
        <begin position="81"/>
        <end position="211"/>
    </location>
</feature>
<dbReference type="InterPro" id="IPR035930">
    <property type="entry name" value="FomD-like_sf"/>
</dbReference>
<protein>
    <submittedName>
        <fullName evidence="2">DUF402 domain-containing protein</fullName>
    </submittedName>
</protein>